<dbReference type="GO" id="GO:0004674">
    <property type="term" value="F:protein serine/threonine kinase activity"/>
    <property type="evidence" value="ECO:0007669"/>
    <property type="project" value="TreeGrafter"/>
</dbReference>
<dbReference type="AlphaFoldDB" id="A0A6A3LUM5"/>
<dbReference type="EMBL" id="QXFV01000901">
    <property type="protein sequence ID" value="KAE9021795.1"/>
    <property type="molecule type" value="Genomic_DNA"/>
</dbReference>
<dbReference type="Gene3D" id="1.10.510.10">
    <property type="entry name" value="Transferase(Phosphotransferase) domain 1"/>
    <property type="match status" value="1"/>
</dbReference>
<dbReference type="PANTHER" id="PTHR44329:SF214">
    <property type="entry name" value="PROTEIN KINASE DOMAIN-CONTAINING PROTEIN"/>
    <property type="match status" value="1"/>
</dbReference>
<dbReference type="InterPro" id="IPR011009">
    <property type="entry name" value="Kinase-like_dom_sf"/>
</dbReference>
<comment type="caution">
    <text evidence="2">The sequence shown here is derived from an EMBL/GenBank/DDBJ whole genome shotgun (WGS) entry which is preliminary data.</text>
</comment>
<evidence type="ECO:0000259" key="1">
    <source>
        <dbReference type="PROSITE" id="PS50011"/>
    </source>
</evidence>
<dbReference type="SUPFAM" id="SSF56112">
    <property type="entry name" value="Protein kinase-like (PK-like)"/>
    <property type="match status" value="1"/>
</dbReference>
<dbReference type="GO" id="GO:0005524">
    <property type="term" value="F:ATP binding"/>
    <property type="evidence" value="ECO:0007669"/>
    <property type="project" value="InterPro"/>
</dbReference>
<feature type="domain" description="Protein kinase" evidence="1">
    <location>
        <begin position="56"/>
        <end position="194"/>
    </location>
</feature>
<sequence length="194" mass="21575">MALSSDITSVTDIESTTRIPHDNFDAEAKEQVQNIFTELCSDDEGINNVQLSRDKVIVHEFMSRGAFGVVHKGTYDGKPVAVKIMRDPSAFIKEAKLAATMSHPNIVQFIGVVSNSGEGFCSVMELMDGDDLRGLMDNYQENHHPPGFDFTKIKIAFHVTRALSYLHSREVPVIHRDLNAERSAGRKVDGLRCL</sequence>
<evidence type="ECO:0000313" key="2">
    <source>
        <dbReference type="EMBL" id="KAE9021795.1"/>
    </source>
</evidence>
<evidence type="ECO:0000313" key="3">
    <source>
        <dbReference type="Proteomes" id="UP000429607"/>
    </source>
</evidence>
<dbReference type="InterPro" id="IPR001245">
    <property type="entry name" value="Ser-Thr/Tyr_kinase_cat_dom"/>
</dbReference>
<proteinExistence type="predicted"/>
<reference evidence="2 3" key="1">
    <citation type="submission" date="2018-09" db="EMBL/GenBank/DDBJ databases">
        <title>Genomic investigation of the strawberry pathogen Phytophthora fragariae indicates pathogenicity is determined by transcriptional variation in three key races.</title>
        <authorList>
            <person name="Adams T.M."/>
            <person name="Armitage A.D."/>
            <person name="Sobczyk M.K."/>
            <person name="Bates H.J."/>
            <person name="Dunwell J.M."/>
            <person name="Nellist C.F."/>
            <person name="Harrison R.J."/>
        </authorList>
    </citation>
    <scope>NUCLEOTIDE SEQUENCE [LARGE SCALE GENOMIC DNA]</scope>
    <source>
        <strain evidence="2 3">SCRP249</strain>
    </source>
</reference>
<dbReference type="InterPro" id="IPR000719">
    <property type="entry name" value="Prot_kinase_dom"/>
</dbReference>
<protein>
    <recommendedName>
        <fullName evidence="1">Protein kinase domain-containing protein</fullName>
    </recommendedName>
</protein>
<dbReference type="Pfam" id="PF07714">
    <property type="entry name" value="PK_Tyr_Ser-Thr"/>
    <property type="match status" value="1"/>
</dbReference>
<name>A0A6A3LUM5_9STRA</name>
<dbReference type="InterPro" id="IPR051681">
    <property type="entry name" value="Ser/Thr_Kinases-Pseudokinases"/>
</dbReference>
<dbReference type="PANTHER" id="PTHR44329">
    <property type="entry name" value="SERINE/THREONINE-PROTEIN KINASE TNNI3K-RELATED"/>
    <property type="match status" value="1"/>
</dbReference>
<dbReference type="PROSITE" id="PS50011">
    <property type="entry name" value="PROTEIN_KINASE_DOM"/>
    <property type="match status" value="1"/>
</dbReference>
<organism evidence="2 3">
    <name type="scientific">Phytophthora rubi</name>
    <dbReference type="NCBI Taxonomy" id="129364"/>
    <lineage>
        <taxon>Eukaryota</taxon>
        <taxon>Sar</taxon>
        <taxon>Stramenopiles</taxon>
        <taxon>Oomycota</taxon>
        <taxon>Peronosporomycetes</taxon>
        <taxon>Peronosporales</taxon>
        <taxon>Peronosporaceae</taxon>
        <taxon>Phytophthora</taxon>
    </lineage>
</organism>
<dbReference type="Proteomes" id="UP000429607">
    <property type="component" value="Unassembled WGS sequence"/>
</dbReference>
<accession>A0A6A3LUM5</accession>
<gene>
    <name evidence="2" type="ORF">PR001_g13295</name>
</gene>